<dbReference type="GO" id="GO:0032259">
    <property type="term" value="P:methylation"/>
    <property type="evidence" value="ECO:0007669"/>
    <property type="project" value="UniProtKB-KW"/>
</dbReference>
<dbReference type="RefSeq" id="WP_183416127.1">
    <property type="nucleotide sequence ID" value="NZ_JACHXA010000003.1"/>
</dbReference>
<accession>A0A839SUB5</accession>
<dbReference type="Pfam" id="PF08241">
    <property type="entry name" value="Methyltransf_11"/>
    <property type="match status" value="1"/>
</dbReference>
<evidence type="ECO:0000313" key="3">
    <source>
        <dbReference type="Proteomes" id="UP000581135"/>
    </source>
</evidence>
<organism evidence="2 3">
    <name type="scientific">Limibacillus halophilus</name>
    <dbReference type="NCBI Taxonomy" id="1579333"/>
    <lineage>
        <taxon>Bacteria</taxon>
        <taxon>Pseudomonadati</taxon>
        <taxon>Pseudomonadota</taxon>
        <taxon>Alphaproteobacteria</taxon>
        <taxon>Rhodospirillales</taxon>
        <taxon>Rhodovibrionaceae</taxon>
        <taxon>Limibacillus</taxon>
    </lineage>
</organism>
<name>A0A839SUB5_9PROT</name>
<proteinExistence type="predicted"/>
<feature type="domain" description="Methyltransferase type 11" evidence="1">
    <location>
        <begin position="51"/>
        <end position="150"/>
    </location>
</feature>
<evidence type="ECO:0000313" key="2">
    <source>
        <dbReference type="EMBL" id="MBB3065324.1"/>
    </source>
</evidence>
<dbReference type="GO" id="GO:0008757">
    <property type="term" value="F:S-adenosylmethionine-dependent methyltransferase activity"/>
    <property type="evidence" value="ECO:0007669"/>
    <property type="project" value="InterPro"/>
</dbReference>
<dbReference type="InterPro" id="IPR013216">
    <property type="entry name" value="Methyltransf_11"/>
</dbReference>
<dbReference type="EMBL" id="JACHXA010000003">
    <property type="protein sequence ID" value="MBB3065324.1"/>
    <property type="molecule type" value="Genomic_DNA"/>
</dbReference>
<keyword evidence="2" id="KW-0489">Methyltransferase</keyword>
<sequence>MQRIYRFINANARRPRGLMGRFLGWLWAWESRAINDKAIALLDLESGDCLLEIGFGPGETIRRVLARYPGLRVIGIESSDLMLKLATARNEDAISDGRLSLRKGASGVVAELGEVCTHALLVHCLYFLDDLQQTCERLSGALKSGGVLVIAAVVTDAEIPARFMTPAYNFRSTAEILAALETAGMHAEVHQDEGGTHGALRWFRATKP</sequence>
<protein>
    <submittedName>
        <fullName evidence="2">SAM-dependent methyltransferase</fullName>
    </submittedName>
</protein>
<keyword evidence="3" id="KW-1185">Reference proteome</keyword>
<comment type="caution">
    <text evidence="2">The sequence shown here is derived from an EMBL/GenBank/DDBJ whole genome shotgun (WGS) entry which is preliminary data.</text>
</comment>
<dbReference type="SUPFAM" id="SSF53335">
    <property type="entry name" value="S-adenosyl-L-methionine-dependent methyltransferases"/>
    <property type="match status" value="1"/>
</dbReference>
<dbReference type="CDD" id="cd02440">
    <property type="entry name" value="AdoMet_MTases"/>
    <property type="match status" value="1"/>
</dbReference>
<reference evidence="2 3" key="1">
    <citation type="submission" date="2020-08" db="EMBL/GenBank/DDBJ databases">
        <title>Genomic Encyclopedia of Type Strains, Phase III (KMG-III): the genomes of soil and plant-associated and newly described type strains.</title>
        <authorList>
            <person name="Whitman W."/>
        </authorList>
    </citation>
    <scope>NUCLEOTIDE SEQUENCE [LARGE SCALE GENOMIC DNA]</scope>
    <source>
        <strain evidence="2 3">CECT 8803</strain>
    </source>
</reference>
<gene>
    <name evidence="2" type="ORF">FHR98_001603</name>
</gene>
<dbReference type="Gene3D" id="3.40.50.150">
    <property type="entry name" value="Vaccinia Virus protein VP39"/>
    <property type="match status" value="1"/>
</dbReference>
<dbReference type="Proteomes" id="UP000581135">
    <property type="component" value="Unassembled WGS sequence"/>
</dbReference>
<keyword evidence="2" id="KW-0808">Transferase</keyword>
<dbReference type="InterPro" id="IPR029063">
    <property type="entry name" value="SAM-dependent_MTases_sf"/>
</dbReference>
<evidence type="ECO:0000259" key="1">
    <source>
        <dbReference type="Pfam" id="PF08241"/>
    </source>
</evidence>
<dbReference type="AlphaFoldDB" id="A0A839SUB5"/>